<name>A0A841ML68_9BACT</name>
<reference evidence="1 2" key="1">
    <citation type="submission" date="2020-08" db="EMBL/GenBank/DDBJ databases">
        <title>Genomic Encyclopedia of Type Strains, Phase IV (KMG-IV): sequencing the most valuable type-strain genomes for metagenomic binning, comparative biology and taxonomic classification.</title>
        <authorList>
            <person name="Goeker M."/>
        </authorList>
    </citation>
    <scope>NUCLEOTIDE SEQUENCE [LARGE SCALE GENOMIC DNA]</scope>
    <source>
        <strain evidence="1 2">DSM 102044</strain>
    </source>
</reference>
<accession>A0A841ML68</accession>
<sequence>MNFLIILYLKPSFSFINICFNFNFIVYENFIE</sequence>
<dbReference type="Proteomes" id="UP000588604">
    <property type="component" value="Unassembled WGS sequence"/>
</dbReference>
<evidence type="ECO:0000313" key="1">
    <source>
        <dbReference type="EMBL" id="MBB6329022.1"/>
    </source>
</evidence>
<evidence type="ECO:0000313" key="2">
    <source>
        <dbReference type="Proteomes" id="UP000588604"/>
    </source>
</evidence>
<keyword evidence="2" id="KW-1185">Reference proteome</keyword>
<comment type="caution">
    <text evidence="1">The sequence shown here is derived from an EMBL/GenBank/DDBJ whole genome shotgun (WGS) entry which is preliminary data.</text>
</comment>
<gene>
    <name evidence="1" type="ORF">FHS59_004686</name>
</gene>
<dbReference type="EMBL" id="JACIJO010000007">
    <property type="protein sequence ID" value="MBB6329022.1"/>
    <property type="molecule type" value="Genomic_DNA"/>
</dbReference>
<organism evidence="1 2">
    <name type="scientific">Algoriphagus iocasae</name>
    <dbReference type="NCBI Taxonomy" id="1836499"/>
    <lineage>
        <taxon>Bacteria</taxon>
        <taxon>Pseudomonadati</taxon>
        <taxon>Bacteroidota</taxon>
        <taxon>Cytophagia</taxon>
        <taxon>Cytophagales</taxon>
        <taxon>Cyclobacteriaceae</taxon>
        <taxon>Algoriphagus</taxon>
    </lineage>
</organism>
<proteinExistence type="predicted"/>
<dbReference type="AlphaFoldDB" id="A0A841ML68"/>
<protein>
    <submittedName>
        <fullName evidence="1">Uncharacterized protein</fullName>
    </submittedName>
</protein>